<dbReference type="RefSeq" id="WP_103777027.1">
    <property type="nucleotide sequence ID" value="NZ_PQLX01000005.1"/>
</dbReference>
<dbReference type="Pfam" id="PF14559">
    <property type="entry name" value="TPR_19"/>
    <property type="match status" value="1"/>
</dbReference>
<protein>
    <submittedName>
        <fullName evidence="1">Vi polysaccharide transport protein VexE</fullName>
    </submittedName>
</protein>
<sequence length="660" mass="73867">MSLYTTVEKISPTTLLKKENWEELCEYYRQHPTKVEETAGNAQHILLFAIAYLRKGEVTSGLSLLSDGVLTANNSRNLLRRWIISPLASRNLDVVLQVVNKLLAVNMCQPEDVQLVASCLIKCRHFNTVAELAERAWRAFPGNSLILSLCLRSLVLSEKEKQAIELARTQALANPLQGEALSACVSLLHKSREKGDKELAVSLLPHLNVDTQEAAGLVVDTLSAIGKYREAIQTGESALARGLDGAIIRRSLGLACYKSSRSREAKLQAAEHFRQAIVFNPDNLRAATCYADVLIRTGQNAQAIPLLERWLTSHPNLPYVRALYARALRQEGQYEAASAEFMRLASEKGVTSKWNRYAAAALLQAGKRNDAEAVFARYVQARGEHLANSFEEGLQALDEKIDHVNLPVERLDWAWEIGGRQSGMERSEWERRAKWGYLADNFLLDWLECRGQQADEPMYRLANIAHVEQFFERLQLDQRGCIVVSAHLGAMYAGPMIMSLLNMNSKWVASTPGVIKGGYGERLISVSDKSEAEVVRACVQTLHSGQSIVVAIDGALNLAAPTIEFHGQQITYSTFCSRLAWKMHLPTVFGVPVWREGHIHFVLEKMVDPLKFESQASFTERWKNNYLKCVTRILKSGPENLRLSGGIWRNIARKDESLSD</sequence>
<dbReference type="AlphaFoldDB" id="A0A2S4RVQ7"/>
<dbReference type="Gene3D" id="1.25.40.10">
    <property type="entry name" value="Tetratricopeptide repeat domain"/>
    <property type="match status" value="1"/>
</dbReference>
<evidence type="ECO:0000313" key="1">
    <source>
        <dbReference type="EMBL" id="POU64383.1"/>
    </source>
</evidence>
<dbReference type="EMBL" id="PQLX01000005">
    <property type="protein sequence ID" value="POU64383.1"/>
    <property type="molecule type" value="Genomic_DNA"/>
</dbReference>
<accession>A0A2S4RVQ7</accession>
<name>A0A2S4RVQ7_CITAM</name>
<dbReference type="OrthoDB" id="8978942at2"/>
<proteinExistence type="predicted"/>
<evidence type="ECO:0000313" key="2">
    <source>
        <dbReference type="Proteomes" id="UP000237003"/>
    </source>
</evidence>
<dbReference type="SUPFAM" id="SSF48452">
    <property type="entry name" value="TPR-like"/>
    <property type="match status" value="2"/>
</dbReference>
<comment type="caution">
    <text evidence="1">The sequence shown here is derived from an EMBL/GenBank/DDBJ whole genome shotgun (WGS) entry which is preliminary data.</text>
</comment>
<dbReference type="Proteomes" id="UP000237003">
    <property type="component" value="Unassembled WGS sequence"/>
</dbReference>
<organism evidence="1 2">
    <name type="scientific">Citrobacter amalonaticus</name>
    <dbReference type="NCBI Taxonomy" id="35703"/>
    <lineage>
        <taxon>Bacteria</taxon>
        <taxon>Pseudomonadati</taxon>
        <taxon>Pseudomonadota</taxon>
        <taxon>Gammaproteobacteria</taxon>
        <taxon>Enterobacterales</taxon>
        <taxon>Enterobacteriaceae</taxon>
        <taxon>Citrobacter</taxon>
    </lineage>
</organism>
<gene>
    <name evidence="1" type="ORF">C3430_14400</name>
</gene>
<dbReference type="InterPro" id="IPR011990">
    <property type="entry name" value="TPR-like_helical_dom_sf"/>
</dbReference>
<reference evidence="1 2" key="1">
    <citation type="submission" date="2018-01" db="EMBL/GenBank/DDBJ databases">
        <title>Complete genome sequences of 14 Citrobacter spp. isolated from plant in Canada.</title>
        <authorList>
            <person name="Bhandare S.G."/>
            <person name="Colavecchio A."/>
            <person name="Jeukens J."/>
            <person name="Emond-Rheault J.-G."/>
            <person name="Freschi L."/>
            <person name="Hamel J."/>
            <person name="Kukavica-Ibrulj I."/>
            <person name="Levesque R."/>
            <person name="Goodridge L."/>
        </authorList>
    </citation>
    <scope>NUCLEOTIDE SEQUENCE [LARGE SCALE GENOMIC DNA]</scope>
    <source>
        <strain evidence="1 2">S1285</strain>
    </source>
</reference>